<name>A0A9R1VBC9_LACSA</name>
<dbReference type="InterPro" id="IPR058352">
    <property type="entry name" value="DUF8039"/>
</dbReference>
<evidence type="ECO:0000313" key="3">
    <source>
        <dbReference type="Proteomes" id="UP000235145"/>
    </source>
</evidence>
<evidence type="ECO:0000259" key="1">
    <source>
        <dbReference type="Pfam" id="PF26133"/>
    </source>
</evidence>
<accession>A0A9R1VBC9</accession>
<sequence length="193" mass="21691">MANQNKAADIVGMLAANRSKLLRLFADFKPDKWVIIEDVEKEPPEESLDNSCLLAVDFAANVVAKGTIMKYSASDENIQVMMETILQEEALLPIPLEDDFIMKVKDALGHILSWPRHLVIRCSDLILVLDTLFHSQHMGTNSISMASDFITYTFLNHNKSAFQYAHLGKVVAKPLKKHAPLVKKHATHVKEEI</sequence>
<reference evidence="2 3" key="1">
    <citation type="journal article" date="2017" name="Nat. Commun.">
        <title>Genome assembly with in vitro proximity ligation data and whole-genome triplication in lettuce.</title>
        <authorList>
            <person name="Reyes-Chin-Wo S."/>
            <person name="Wang Z."/>
            <person name="Yang X."/>
            <person name="Kozik A."/>
            <person name="Arikit S."/>
            <person name="Song C."/>
            <person name="Xia L."/>
            <person name="Froenicke L."/>
            <person name="Lavelle D.O."/>
            <person name="Truco M.J."/>
            <person name="Xia R."/>
            <person name="Zhu S."/>
            <person name="Xu C."/>
            <person name="Xu H."/>
            <person name="Xu X."/>
            <person name="Cox K."/>
            <person name="Korf I."/>
            <person name="Meyers B.C."/>
            <person name="Michelmore R.W."/>
        </authorList>
    </citation>
    <scope>NUCLEOTIDE SEQUENCE [LARGE SCALE GENOMIC DNA]</scope>
    <source>
        <strain evidence="3">cv. Salinas</strain>
        <tissue evidence="2">Seedlings</tissue>
    </source>
</reference>
<dbReference type="Proteomes" id="UP000235145">
    <property type="component" value="Unassembled WGS sequence"/>
</dbReference>
<feature type="domain" description="DUF8039" evidence="1">
    <location>
        <begin position="51"/>
        <end position="120"/>
    </location>
</feature>
<organism evidence="2 3">
    <name type="scientific">Lactuca sativa</name>
    <name type="common">Garden lettuce</name>
    <dbReference type="NCBI Taxonomy" id="4236"/>
    <lineage>
        <taxon>Eukaryota</taxon>
        <taxon>Viridiplantae</taxon>
        <taxon>Streptophyta</taxon>
        <taxon>Embryophyta</taxon>
        <taxon>Tracheophyta</taxon>
        <taxon>Spermatophyta</taxon>
        <taxon>Magnoliopsida</taxon>
        <taxon>eudicotyledons</taxon>
        <taxon>Gunneridae</taxon>
        <taxon>Pentapetalae</taxon>
        <taxon>asterids</taxon>
        <taxon>campanulids</taxon>
        <taxon>Asterales</taxon>
        <taxon>Asteraceae</taxon>
        <taxon>Cichorioideae</taxon>
        <taxon>Cichorieae</taxon>
        <taxon>Lactucinae</taxon>
        <taxon>Lactuca</taxon>
    </lineage>
</organism>
<protein>
    <recommendedName>
        <fullName evidence="1">DUF8039 domain-containing protein</fullName>
    </recommendedName>
</protein>
<comment type="caution">
    <text evidence="2">The sequence shown here is derived from an EMBL/GenBank/DDBJ whole genome shotgun (WGS) entry which is preliminary data.</text>
</comment>
<gene>
    <name evidence="2" type="ORF">LSAT_V11C500251850</name>
</gene>
<dbReference type="Pfam" id="PF26133">
    <property type="entry name" value="DUF8039"/>
    <property type="match status" value="1"/>
</dbReference>
<dbReference type="EMBL" id="NBSK02000005">
    <property type="protein sequence ID" value="KAJ0202978.1"/>
    <property type="molecule type" value="Genomic_DNA"/>
</dbReference>
<evidence type="ECO:0000313" key="2">
    <source>
        <dbReference type="EMBL" id="KAJ0202978.1"/>
    </source>
</evidence>
<proteinExistence type="predicted"/>
<keyword evidence="3" id="KW-1185">Reference proteome</keyword>
<dbReference type="AlphaFoldDB" id="A0A9R1VBC9"/>